<evidence type="ECO:0000313" key="1">
    <source>
        <dbReference type="EMBL" id="KIJ38194.1"/>
    </source>
</evidence>
<organism evidence="1 2">
    <name type="scientific">Sphaerobolus stellatus (strain SS14)</name>
    <dbReference type="NCBI Taxonomy" id="990650"/>
    <lineage>
        <taxon>Eukaryota</taxon>
        <taxon>Fungi</taxon>
        <taxon>Dikarya</taxon>
        <taxon>Basidiomycota</taxon>
        <taxon>Agaricomycotina</taxon>
        <taxon>Agaricomycetes</taxon>
        <taxon>Phallomycetidae</taxon>
        <taxon>Geastrales</taxon>
        <taxon>Sphaerobolaceae</taxon>
        <taxon>Sphaerobolus</taxon>
    </lineage>
</organism>
<keyword evidence="2" id="KW-1185">Reference proteome</keyword>
<name>A0A0C9UTI8_SPHS4</name>
<gene>
    <name evidence="1" type="ORF">M422DRAFT_259102</name>
</gene>
<protein>
    <submittedName>
        <fullName evidence="1">Uncharacterized protein</fullName>
    </submittedName>
</protein>
<reference evidence="1 2" key="1">
    <citation type="submission" date="2014-06" db="EMBL/GenBank/DDBJ databases">
        <title>Evolutionary Origins and Diversification of the Mycorrhizal Mutualists.</title>
        <authorList>
            <consortium name="DOE Joint Genome Institute"/>
            <consortium name="Mycorrhizal Genomics Consortium"/>
            <person name="Kohler A."/>
            <person name="Kuo A."/>
            <person name="Nagy L.G."/>
            <person name="Floudas D."/>
            <person name="Copeland A."/>
            <person name="Barry K.W."/>
            <person name="Cichocki N."/>
            <person name="Veneault-Fourrey C."/>
            <person name="LaButti K."/>
            <person name="Lindquist E.A."/>
            <person name="Lipzen A."/>
            <person name="Lundell T."/>
            <person name="Morin E."/>
            <person name="Murat C."/>
            <person name="Riley R."/>
            <person name="Ohm R."/>
            <person name="Sun H."/>
            <person name="Tunlid A."/>
            <person name="Henrissat B."/>
            <person name="Grigoriev I.V."/>
            <person name="Hibbett D.S."/>
            <person name="Martin F."/>
        </authorList>
    </citation>
    <scope>NUCLEOTIDE SEQUENCE [LARGE SCALE GENOMIC DNA]</scope>
    <source>
        <strain evidence="1 2">SS14</strain>
    </source>
</reference>
<accession>A0A0C9UTI8</accession>
<sequence>MEDCSIIAILDGLDSASTGGGNLEELDTQATVMPETWKNNYPKQEYRKGYKRDLKSRSS</sequence>
<proteinExistence type="predicted"/>
<dbReference type="AlphaFoldDB" id="A0A0C9UTI8"/>
<dbReference type="EMBL" id="KN837162">
    <property type="protein sequence ID" value="KIJ38194.1"/>
    <property type="molecule type" value="Genomic_DNA"/>
</dbReference>
<dbReference type="HOGENOM" id="CLU_2962404_0_0_1"/>
<dbReference type="Proteomes" id="UP000054279">
    <property type="component" value="Unassembled WGS sequence"/>
</dbReference>
<evidence type="ECO:0000313" key="2">
    <source>
        <dbReference type="Proteomes" id="UP000054279"/>
    </source>
</evidence>